<keyword evidence="7 9" id="KW-0472">Membrane</keyword>
<evidence type="ECO:0000256" key="4">
    <source>
        <dbReference type="ARBA" id="ARBA00022692"/>
    </source>
</evidence>
<evidence type="ECO:0000313" key="12">
    <source>
        <dbReference type="Proteomes" id="UP000250235"/>
    </source>
</evidence>
<name>A0A2Z7C5H0_9LAMI</name>
<accession>A0A2Z7C5H0</accession>
<feature type="transmembrane region" description="Helical" evidence="9">
    <location>
        <begin position="137"/>
        <end position="154"/>
    </location>
</feature>
<dbReference type="Proteomes" id="UP000250235">
    <property type="component" value="Unassembled WGS sequence"/>
</dbReference>
<dbReference type="GO" id="GO:0016020">
    <property type="term" value="C:membrane"/>
    <property type="evidence" value="ECO:0007669"/>
    <property type="project" value="UniProtKB-SubCell"/>
</dbReference>
<evidence type="ECO:0000256" key="3">
    <source>
        <dbReference type="ARBA" id="ARBA00022679"/>
    </source>
</evidence>
<evidence type="ECO:0000259" key="10">
    <source>
        <dbReference type="Pfam" id="PF13813"/>
    </source>
</evidence>
<protein>
    <submittedName>
        <fullName evidence="11">Acyl-CoA--sterol O-acyltransferase 1-like</fullName>
    </submittedName>
</protein>
<dbReference type="GO" id="GO:0008374">
    <property type="term" value="F:O-acyltransferase activity"/>
    <property type="evidence" value="ECO:0007669"/>
    <property type="project" value="InterPro"/>
</dbReference>
<keyword evidence="8 11" id="KW-0012">Acyltransferase</keyword>
<evidence type="ECO:0000313" key="11">
    <source>
        <dbReference type="EMBL" id="KZV41967.1"/>
    </source>
</evidence>
<keyword evidence="3 11" id="KW-0808">Transferase</keyword>
<dbReference type="EMBL" id="KQ999315">
    <property type="protein sequence ID" value="KZV41967.1"/>
    <property type="molecule type" value="Genomic_DNA"/>
</dbReference>
<feature type="transmembrane region" description="Helical" evidence="9">
    <location>
        <begin position="391"/>
        <end position="415"/>
    </location>
</feature>
<feature type="transmembrane region" description="Helical" evidence="9">
    <location>
        <begin position="107"/>
        <end position="125"/>
    </location>
</feature>
<dbReference type="Pfam" id="PF13813">
    <property type="entry name" value="MBOAT_2"/>
    <property type="match status" value="1"/>
</dbReference>
<evidence type="ECO:0000256" key="1">
    <source>
        <dbReference type="ARBA" id="ARBA00004141"/>
    </source>
</evidence>
<gene>
    <name evidence="11" type="ORF">F511_29766</name>
</gene>
<feature type="transmembrane region" description="Helical" evidence="9">
    <location>
        <begin position="225"/>
        <end position="244"/>
    </location>
</feature>
<feature type="transmembrane region" description="Helical" evidence="9">
    <location>
        <begin position="250"/>
        <end position="272"/>
    </location>
</feature>
<evidence type="ECO:0000256" key="6">
    <source>
        <dbReference type="ARBA" id="ARBA00023098"/>
    </source>
</evidence>
<feature type="transmembrane region" description="Helical" evidence="9">
    <location>
        <begin position="333"/>
        <end position="354"/>
    </location>
</feature>
<dbReference type="PANTHER" id="PTHR31595:SF72">
    <property type="entry name" value="ACYL-COA--STEROL O-ACYLTRANSFERASE 1-LIKE"/>
    <property type="match status" value="1"/>
</dbReference>
<feature type="domain" description="Wax synthase" evidence="10">
    <location>
        <begin position="287"/>
        <end position="371"/>
    </location>
</feature>
<dbReference type="InterPro" id="IPR032805">
    <property type="entry name" value="Wax_synthase_dom"/>
</dbReference>
<reference evidence="11 12" key="1">
    <citation type="journal article" date="2015" name="Proc. Natl. Acad. Sci. U.S.A.">
        <title>The resurrection genome of Boea hygrometrica: A blueprint for survival of dehydration.</title>
        <authorList>
            <person name="Xiao L."/>
            <person name="Yang G."/>
            <person name="Zhang L."/>
            <person name="Yang X."/>
            <person name="Zhao S."/>
            <person name="Ji Z."/>
            <person name="Zhou Q."/>
            <person name="Hu M."/>
            <person name="Wang Y."/>
            <person name="Chen M."/>
            <person name="Xu Y."/>
            <person name="Jin H."/>
            <person name="Xiao X."/>
            <person name="Hu G."/>
            <person name="Bao F."/>
            <person name="Hu Y."/>
            <person name="Wan P."/>
            <person name="Li L."/>
            <person name="Deng X."/>
            <person name="Kuang T."/>
            <person name="Xiang C."/>
            <person name="Zhu J.K."/>
            <person name="Oliver M.J."/>
            <person name="He Y."/>
        </authorList>
    </citation>
    <scope>NUCLEOTIDE SEQUENCE [LARGE SCALE GENOMIC DNA]</scope>
    <source>
        <strain evidence="12">cv. XS01</strain>
    </source>
</reference>
<keyword evidence="6" id="KW-0443">Lipid metabolism</keyword>
<proteinExistence type="inferred from homology"/>
<dbReference type="PANTHER" id="PTHR31595">
    <property type="entry name" value="LONG-CHAIN-ALCOHOL O-FATTY-ACYLTRANSFERASE 3-RELATED"/>
    <property type="match status" value="1"/>
</dbReference>
<organism evidence="11 12">
    <name type="scientific">Dorcoceras hygrometricum</name>
    <dbReference type="NCBI Taxonomy" id="472368"/>
    <lineage>
        <taxon>Eukaryota</taxon>
        <taxon>Viridiplantae</taxon>
        <taxon>Streptophyta</taxon>
        <taxon>Embryophyta</taxon>
        <taxon>Tracheophyta</taxon>
        <taxon>Spermatophyta</taxon>
        <taxon>Magnoliopsida</taxon>
        <taxon>eudicotyledons</taxon>
        <taxon>Gunneridae</taxon>
        <taxon>Pentapetalae</taxon>
        <taxon>asterids</taxon>
        <taxon>lamiids</taxon>
        <taxon>Lamiales</taxon>
        <taxon>Gesneriaceae</taxon>
        <taxon>Didymocarpoideae</taxon>
        <taxon>Trichosporeae</taxon>
        <taxon>Loxocarpinae</taxon>
        <taxon>Dorcoceras</taxon>
    </lineage>
</organism>
<evidence type="ECO:0000256" key="8">
    <source>
        <dbReference type="ARBA" id="ARBA00023315"/>
    </source>
</evidence>
<dbReference type="AlphaFoldDB" id="A0A2Z7C5H0"/>
<evidence type="ECO:0000256" key="5">
    <source>
        <dbReference type="ARBA" id="ARBA00022989"/>
    </source>
</evidence>
<evidence type="ECO:0000256" key="9">
    <source>
        <dbReference type="SAM" id="Phobius"/>
    </source>
</evidence>
<dbReference type="OrthoDB" id="1077582at2759"/>
<keyword evidence="4 9" id="KW-0812">Transmembrane</keyword>
<comment type="subcellular location">
    <subcellularLocation>
        <location evidence="1">Membrane</location>
        <topology evidence="1">Multi-pass membrane protein</topology>
    </subcellularLocation>
</comment>
<dbReference type="GO" id="GO:0006629">
    <property type="term" value="P:lipid metabolic process"/>
    <property type="evidence" value="ECO:0007669"/>
    <property type="project" value="UniProtKB-KW"/>
</dbReference>
<sequence>MTEKKNLVREGLFPSSIRGLFFPTLKSTPPSGGIVFLLAPCSPQTTPINVVEFRQPRTATLPRSSGVGYRVGRRVVVIWGMENASSWCLQPQNMGQRAPGLSMEGEINNFILVWLTAVVSLCYCYQVGKIFPTVSKARLLAILPVSCLFLYLPLNLTSIHFGGTTSFFISWLCNFKIILFAFNKGPLSSNPPIPLSRFIPLACFPIRFKVQESHVNLTKKRDRSMLNYAIKVAMLPVFVRVYFYKNILHPKIILFCYCLHIYFMLEMILALVTSKAKALLRVELEQPFDEPYLSTSLQDFWGRRWNLMVSNILHPTVYQPVRSASTRFVARKWAPIPAVLATFFVSGLMHELVFYNIGRLKPTGEVMAFFLLHGLSLSVEIGIKKMVKGKLLVAGFVSGPLAVAYVIYSSFWLFFPPLLRCNAEVKGCTESLAFLESLKTRRLVSPSEVSCPFL</sequence>
<evidence type="ECO:0000256" key="2">
    <source>
        <dbReference type="ARBA" id="ARBA00007282"/>
    </source>
</evidence>
<comment type="similarity">
    <text evidence="2">Belongs to the wax synthase family.</text>
</comment>
<evidence type="ECO:0000256" key="7">
    <source>
        <dbReference type="ARBA" id="ARBA00023136"/>
    </source>
</evidence>
<dbReference type="InterPro" id="IPR044851">
    <property type="entry name" value="Wax_synthase"/>
</dbReference>
<keyword evidence="12" id="KW-1185">Reference proteome</keyword>
<keyword evidence="5 9" id="KW-1133">Transmembrane helix</keyword>